<organism evidence="2 3">
    <name type="scientific">Candidula unifasciata</name>
    <dbReference type="NCBI Taxonomy" id="100452"/>
    <lineage>
        <taxon>Eukaryota</taxon>
        <taxon>Metazoa</taxon>
        <taxon>Spiralia</taxon>
        <taxon>Lophotrochozoa</taxon>
        <taxon>Mollusca</taxon>
        <taxon>Gastropoda</taxon>
        <taxon>Heterobranchia</taxon>
        <taxon>Euthyneura</taxon>
        <taxon>Panpulmonata</taxon>
        <taxon>Eupulmonata</taxon>
        <taxon>Stylommatophora</taxon>
        <taxon>Helicina</taxon>
        <taxon>Helicoidea</taxon>
        <taxon>Geomitridae</taxon>
        <taxon>Candidula</taxon>
    </lineage>
</organism>
<accession>A0A8S4A2S0</accession>
<keyword evidence="3" id="KW-1185">Reference proteome</keyword>
<dbReference type="EMBL" id="CAJHNH020008496">
    <property type="protein sequence ID" value="CAG5136153.1"/>
    <property type="molecule type" value="Genomic_DNA"/>
</dbReference>
<dbReference type="GO" id="GO:0005777">
    <property type="term" value="C:peroxisome"/>
    <property type="evidence" value="ECO:0007669"/>
    <property type="project" value="InterPro"/>
</dbReference>
<dbReference type="PANTHER" id="PTHR14918">
    <property type="entry name" value="KICSTOR COMPLEX PROTEIN SZT2"/>
    <property type="match status" value="1"/>
</dbReference>
<dbReference type="PANTHER" id="PTHR14918:SF3">
    <property type="entry name" value="KICSTOR COMPLEX PROTEIN SZT2"/>
    <property type="match status" value="1"/>
</dbReference>
<dbReference type="AlphaFoldDB" id="A0A8S4A2S0"/>
<dbReference type="Proteomes" id="UP000678393">
    <property type="component" value="Unassembled WGS sequence"/>
</dbReference>
<gene>
    <name evidence="2" type="ORF">CUNI_LOCUS21711</name>
</gene>
<name>A0A8S4A2S0_9EUPU</name>
<evidence type="ECO:0000256" key="1">
    <source>
        <dbReference type="SAM" id="MobiDB-lite"/>
    </source>
</evidence>
<evidence type="ECO:0000313" key="3">
    <source>
        <dbReference type="Proteomes" id="UP000678393"/>
    </source>
</evidence>
<feature type="compositionally biased region" description="Polar residues" evidence="1">
    <location>
        <begin position="398"/>
        <end position="411"/>
    </location>
</feature>
<protein>
    <submittedName>
        <fullName evidence="2">Uncharacterized protein</fullName>
    </submittedName>
</protein>
<sequence length="411" mass="47132">MVPWMTFCHSIGVPSMTKTQLHFQSKFSVDFVIKELQQSIPTIASDTVLRIFKVIQTSTPSQPPYGIPFTPCKMTSKDAQMNRFFESLAATGGKISKMAVGRNLEQWQSTVQDYQDVTPCFSAPAQRTLRGSQKFLPQFAEPDKNHDQSSSRLAEKDFVPRQKLLIIFCQGKEMTLLMYNWSSDLLAQVEKTATRLIQWNNARSHILDSIVAQKMGLFHHFAFSDLQYLASQNPYTQSIAEVDTLIRHHAPSRDYQRRNSSISNREREQSYSRTVKRIVPFDQTFKNLQPPKLLEKLVCSVTSDPVTRHGIQTQEFKLHSRQEEERAKLYRLYVGWSQTNWKNSANPPITEDYLVQLKRAGRLFHYCATPLVFSTSWRQNVVHKTTGKGEKPRADAFGNSTHPFGTSTTNL</sequence>
<comment type="caution">
    <text evidence="2">The sequence shown here is derived from an EMBL/GenBank/DDBJ whole genome shotgun (WGS) entry which is preliminary data.</text>
</comment>
<dbReference type="OrthoDB" id="43547at2759"/>
<feature type="region of interest" description="Disordered" evidence="1">
    <location>
        <begin position="385"/>
        <end position="411"/>
    </location>
</feature>
<dbReference type="InterPro" id="IPR033228">
    <property type="entry name" value="SZT2"/>
</dbReference>
<evidence type="ECO:0000313" key="2">
    <source>
        <dbReference type="EMBL" id="CAG5136153.1"/>
    </source>
</evidence>
<feature type="non-terminal residue" evidence="2">
    <location>
        <position position="411"/>
    </location>
</feature>
<proteinExistence type="predicted"/>
<reference evidence="2" key="1">
    <citation type="submission" date="2021-04" db="EMBL/GenBank/DDBJ databases">
        <authorList>
            <consortium name="Molecular Ecology Group"/>
        </authorList>
    </citation>
    <scope>NUCLEOTIDE SEQUENCE</scope>
</reference>